<dbReference type="EMBL" id="ABJB010914196">
    <property type="status" value="NOT_ANNOTATED_CDS"/>
    <property type="molecule type" value="Genomic_DNA"/>
</dbReference>
<dbReference type="Proteomes" id="UP000001555">
    <property type="component" value="Unassembled WGS sequence"/>
</dbReference>
<feature type="compositionally biased region" description="Polar residues" evidence="1">
    <location>
        <begin position="12"/>
        <end position="24"/>
    </location>
</feature>
<organism>
    <name type="scientific">Ixodes scapularis</name>
    <name type="common">Black-legged tick</name>
    <name type="synonym">Deer tick</name>
    <dbReference type="NCBI Taxonomy" id="6945"/>
    <lineage>
        <taxon>Eukaryota</taxon>
        <taxon>Metazoa</taxon>
        <taxon>Ecdysozoa</taxon>
        <taxon>Arthropoda</taxon>
        <taxon>Chelicerata</taxon>
        <taxon>Arachnida</taxon>
        <taxon>Acari</taxon>
        <taxon>Parasitiformes</taxon>
        <taxon>Ixodida</taxon>
        <taxon>Ixodoidea</taxon>
        <taxon>Ixodidae</taxon>
        <taxon>Ixodinae</taxon>
        <taxon>Ixodes</taxon>
    </lineage>
</organism>
<gene>
    <name evidence="2" type="ORF">IscW_ISCW011958</name>
</gene>
<evidence type="ECO:0000313" key="4">
    <source>
        <dbReference type="Proteomes" id="UP000001555"/>
    </source>
</evidence>
<proteinExistence type="predicted"/>
<evidence type="ECO:0000256" key="1">
    <source>
        <dbReference type="SAM" id="MobiDB-lite"/>
    </source>
</evidence>
<dbReference type="AlphaFoldDB" id="B7QF28"/>
<keyword evidence="4" id="KW-1185">Reference proteome</keyword>
<reference evidence="2 4" key="1">
    <citation type="submission" date="2008-03" db="EMBL/GenBank/DDBJ databases">
        <title>Annotation of Ixodes scapularis.</title>
        <authorList>
            <consortium name="Ixodes scapularis Genome Project Consortium"/>
            <person name="Caler E."/>
            <person name="Hannick L.I."/>
            <person name="Bidwell S."/>
            <person name="Joardar V."/>
            <person name="Thiagarajan M."/>
            <person name="Amedeo P."/>
            <person name="Galinsky K.J."/>
            <person name="Schobel S."/>
            <person name="Inman J."/>
            <person name="Hostetler J."/>
            <person name="Miller J."/>
            <person name="Hammond M."/>
            <person name="Megy K."/>
            <person name="Lawson D."/>
            <person name="Kodira C."/>
            <person name="Sutton G."/>
            <person name="Meyer J."/>
            <person name="Hill C.A."/>
            <person name="Birren B."/>
            <person name="Nene V."/>
            <person name="Collins F."/>
            <person name="Alarcon-Chaidez F."/>
            <person name="Wikel S."/>
            <person name="Strausberg R."/>
        </authorList>
    </citation>
    <scope>NUCLEOTIDE SEQUENCE [LARGE SCALE GENOMIC DNA]</scope>
    <source>
        <strain evidence="4">Wikel</strain>
        <strain evidence="2">Wikel colony</strain>
    </source>
</reference>
<dbReference type="VEuPathDB" id="VectorBase:ISCW011958"/>
<name>B7QF28_IXOSC</name>
<protein>
    <submittedName>
        <fullName evidence="2 3">Uncharacterized protein</fullName>
    </submittedName>
</protein>
<evidence type="ECO:0000313" key="2">
    <source>
        <dbReference type="EMBL" id="EEC17450.1"/>
    </source>
</evidence>
<dbReference type="HOGENOM" id="CLU_2870105_0_0_1"/>
<sequence length="64" mass="6884">MCGVSGLAAPKSSANSSRSGSPHTGSFIPQPKAAVITRDRNTSDRSRHSLKTTQQQQRTQLCQE</sequence>
<reference evidence="3" key="2">
    <citation type="submission" date="2020-05" db="UniProtKB">
        <authorList>
            <consortium name="EnsemblMetazoa"/>
        </authorList>
    </citation>
    <scope>IDENTIFICATION</scope>
    <source>
        <strain evidence="3">wikel</strain>
    </source>
</reference>
<dbReference type="VEuPathDB" id="VectorBase:ISCI011958"/>
<accession>B7QF28</accession>
<dbReference type="InParanoid" id="B7QF28"/>
<dbReference type="PaxDb" id="6945-B7QF28"/>
<evidence type="ECO:0000313" key="3">
    <source>
        <dbReference type="EnsemblMetazoa" id="ISCW011958-PA"/>
    </source>
</evidence>
<feature type="compositionally biased region" description="Low complexity" evidence="1">
    <location>
        <begin position="52"/>
        <end position="64"/>
    </location>
</feature>
<feature type="region of interest" description="Disordered" evidence="1">
    <location>
        <begin position="1"/>
        <end position="64"/>
    </location>
</feature>
<dbReference type="EnsemblMetazoa" id="ISCW011958-RA">
    <property type="protein sequence ID" value="ISCW011958-PA"/>
    <property type="gene ID" value="ISCW011958"/>
</dbReference>
<dbReference type="EMBL" id="DS923699">
    <property type="protein sequence ID" value="EEC17450.1"/>
    <property type="molecule type" value="Genomic_DNA"/>
</dbReference>
<feature type="compositionally biased region" description="Basic and acidic residues" evidence="1">
    <location>
        <begin position="37"/>
        <end position="47"/>
    </location>
</feature>
<dbReference type="EMBL" id="ABJB011075870">
    <property type="status" value="NOT_ANNOTATED_CDS"/>
    <property type="molecule type" value="Genomic_DNA"/>
</dbReference>